<evidence type="ECO:0000313" key="1">
    <source>
        <dbReference type="EMBL" id="MBC5634018.1"/>
    </source>
</evidence>
<dbReference type="EMBL" id="JACOOJ010000029">
    <property type="protein sequence ID" value="MBC5634018.1"/>
    <property type="molecule type" value="Genomic_DNA"/>
</dbReference>
<accession>A0ABR7DRF1</accession>
<keyword evidence="2" id="KW-1185">Reference proteome</keyword>
<evidence type="ECO:0000313" key="2">
    <source>
        <dbReference type="Proteomes" id="UP000651475"/>
    </source>
</evidence>
<protein>
    <submittedName>
        <fullName evidence="1">Uncharacterized protein</fullName>
    </submittedName>
</protein>
<organism evidence="1 2">
    <name type="scientific">Parabacteroides hominis</name>
    <dbReference type="NCBI Taxonomy" id="2763057"/>
    <lineage>
        <taxon>Bacteria</taxon>
        <taxon>Pseudomonadati</taxon>
        <taxon>Bacteroidota</taxon>
        <taxon>Bacteroidia</taxon>
        <taxon>Bacteroidales</taxon>
        <taxon>Tannerellaceae</taxon>
        <taxon>Parabacteroides</taxon>
    </lineage>
</organism>
<dbReference type="Proteomes" id="UP000651475">
    <property type="component" value="Unassembled WGS sequence"/>
</dbReference>
<sequence length="219" mass="25139">MINGYTESYIWFNAAYNGIIDHLGEVGRSVKVTTQPLNMQLFNSQEDVDARKRRILEPYDEEEPNAIVLLGNSAFILFREELEGRWRDIPVVLCADNDNVSSIEACISKQDLDPQKEEPLAEAVKGMNLTIVKCPIYVEQTVKTMKELLPEMERLVLISDRRYVCAQVRHEVEEVVTRKFPDIKVSHLTNGSFTMDQVLDSIRSYDHTTGILYFIHGSR</sequence>
<name>A0ABR7DRF1_9BACT</name>
<gene>
    <name evidence="1" type="ORF">H8S65_14790</name>
</gene>
<comment type="caution">
    <text evidence="1">The sequence shown here is derived from an EMBL/GenBank/DDBJ whole genome shotgun (WGS) entry which is preliminary data.</text>
</comment>
<proteinExistence type="predicted"/>
<reference evidence="1 2" key="1">
    <citation type="submission" date="2020-08" db="EMBL/GenBank/DDBJ databases">
        <title>Genome public.</title>
        <authorList>
            <person name="Liu C."/>
            <person name="Sun Q."/>
        </authorList>
    </citation>
    <scope>NUCLEOTIDE SEQUENCE [LARGE SCALE GENOMIC DNA]</scope>
    <source>
        <strain evidence="1 2">NSJ-79</strain>
    </source>
</reference>
<dbReference type="RefSeq" id="WP_186930673.1">
    <property type="nucleotide sequence ID" value="NZ_JACOOJ010000029.1"/>
</dbReference>